<dbReference type="RefSeq" id="WP_190211595.1">
    <property type="nucleotide sequence ID" value="NZ_BNBO01000016.1"/>
</dbReference>
<proteinExistence type="inferred from homology"/>
<keyword evidence="5" id="KW-1185">Reference proteome</keyword>
<dbReference type="PANTHER" id="PTHR43639:SF1">
    <property type="entry name" value="SHORT-CHAIN DEHYDROGENASE_REDUCTASE FAMILY PROTEIN"/>
    <property type="match status" value="1"/>
</dbReference>
<dbReference type="Pfam" id="PF13561">
    <property type="entry name" value="adh_short_C2"/>
    <property type="match status" value="1"/>
</dbReference>
<dbReference type="PANTHER" id="PTHR43639">
    <property type="entry name" value="OXIDOREDUCTASE, SHORT-CHAIN DEHYDROGENASE/REDUCTASE FAMILY (AFU_ORTHOLOGUE AFUA_5G02870)"/>
    <property type="match status" value="1"/>
</dbReference>
<dbReference type="PRINTS" id="PR00081">
    <property type="entry name" value="GDHRDH"/>
</dbReference>
<dbReference type="GO" id="GO:0016491">
    <property type="term" value="F:oxidoreductase activity"/>
    <property type="evidence" value="ECO:0007669"/>
    <property type="project" value="UniProtKB-KW"/>
</dbReference>
<dbReference type="InterPro" id="IPR036291">
    <property type="entry name" value="NAD(P)-bd_dom_sf"/>
</dbReference>
<evidence type="ECO:0000256" key="2">
    <source>
        <dbReference type="ARBA" id="ARBA00023002"/>
    </source>
</evidence>
<dbReference type="FunFam" id="3.40.50.720:FF:000084">
    <property type="entry name" value="Short-chain dehydrogenase reductase"/>
    <property type="match status" value="1"/>
</dbReference>
<comment type="caution">
    <text evidence="4">The sequence shown here is derived from an EMBL/GenBank/DDBJ whole genome shotgun (WGS) entry which is preliminary data.</text>
</comment>
<dbReference type="SUPFAM" id="SSF51735">
    <property type="entry name" value="NAD(P)-binding Rossmann-fold domains"/>
    <property type="match status" value="1"/>
</dbReference>
<dbReference type="AlphaFoldDB" id="A0A919KSN0"/>
<organism evidence="4 5">
    <name type="scientific">Kitasatospora indigofera</name>
    <dbReference type="NCBI Taxonomy" id="67307"/>
    <lineage>
        <taxon>Bacteria</taxon>
        <taxon>Bacillati</taxon>
        <taxon>Actinomycetota</taxon>
        <taxon>Actinomycetes</taxon>
        <taxon>Kitasatosporales</taxon>
        <taxon>Streptomycetaceae</taxon>
        <taxon>Kitasatospora</taxon>
    </lineage>
</organism>
<accession>A0A919KSN0</accession>
<keyword evidence="2" id="KW-0560">Oxidoreductase</keyword>
<sequence length="264" mass="26427">MTTPVPATSSTAATAAARTAKAAPTVVVTGSSSGIGLDIARGFLEQGANVVLNGRDPERLAKAAALLGQPDRVAPVAGGIGSAATGEALVRTAVERFGRVDVLVNNAGTFAAKPFTDVTEEELDGFLNGNLRGTYLTTQAVVRRLRAQGGGGSIVNIGTVLVEHAIGGFPASAPVVSKGGVHALTVSLAAELAADGIRVNLVAPGIVRTPLHSGADVDAYGGLALLDRVGEVSEVTDAVLYLAGAAFTTGHVLRADGGYVTGRP</sequence>
<protein>
    <submittedName>
        <fullName evidence="4">Oxidoreductase</fullName>
    </submittedName>
</protein>
<dbReference type="SMART" id="SM00822">
    <property type="entry name" value="PKS_KR"/>
    <property type="match status" value="1"/>
</dbReference>
<reference evidence="4" key="1">
    <citation type="journal article" date="2014" name="Int. J. Syst. Evol. Microbiol.">
        <title>Complete genome sequence of Corynebacterium casei LMG S-19264T (=DSM 44701T), isolated from a smear-ripened cheese.</title>
        <authorList>
            <consortium name="US DOE Joint Genome Institute (JGI-PGF)"/>
            <person name="Walter F."/>
            <person name="Albersmeier A."/>
            <person name="Kalinowski J."/>
            <person name="Ruckert C."/>
        </authorList>
    </citation>
    <scope>NUCLEOTIDE SEQUENCE</scope>
    <source>
        <strain evidence="4">JCM 4646</strain>
    </source>
</reference>
<dbReference type="CDD" id="cd05233">
    <property type="entry name" value="SDR_c"/>
    <property type="match status" value="1"/>
</dbReference>
<evidence type="ECO:0000256" key="1">
    <source>
        <dbReference type="ARBA" id="ARBA00006484"/>
    </source>
</evidence>
<comment type="similarity">
    <text evidence="1">Belongs to the short-chain dehydrogenases/reductases (SDR) family.</text>
</comment>
<dbReference type="PRINTS" id="PR00080">
    <property type="entry name" value="SDRFAMILY"/>
</dbReference>
<dbReference type="EMBL" id="BNBO01000016">
    <property type="protein sequence ID" value="GHH71605.1"/>
    <property type="molecule type" value="Genomic_DNA"/>
</dbReference>
<reference evidence="4" key="2">
    <citation type="submission" date="2020-09" db="EMBL/GenBank/DDBJ databases">
        <authorList>
            <person name="Sun Q."/>
            <person name="Ohkuma M."/>
        </authorList>
    </citation>
    <scope>NUCLEOTIDE SEQUENCE</scope>
    <source>
        <strain evidence="4">JCM 4646</strain>
    </source>
</reference>
<gene>
    <name evidence="4" type="ORF">GCM10018781_33040</name>
</gene>
<name>A0A919KSN0_9ACTN</name>
<dbReference type="GeneID" id="95353736"/>
<evidence type="ECO:0000313" key="5">
    <source>
        <dbReference type="Proteomes" id="UP000617734"/>
    </source>
</evidence>
<feature type="domain" description="Ketoreductase" evidence="3">
    <location>
        <begin position="24"/>
        <end position="163"/>
    </location>
</feature>
<evidence type="ECO:0000259" key="3">
    <source>
        <dbReference type="SMART" id="SM00822"/>
    </source>
</evidence>
<evidence type="ECO:0000313" key="4">
    <source>
        <dbReference type="EMBL" id="GHH71605.1"/>
    </source>
</evidence>
<dbReference type="InterPro" id="IPR057326">
    <property type="entry name" value="KR_dom"/>
</dbReference>
<dbReference type="Gene3D" id="3.40.50.720">
    <property type="entry name" value="NAD(P)-binding Rossmann-like Domain"/>
    <property type="match status" value="1"/>
</dbReference>
<dbReference type="InterPro" id="IPR002347">
    <property type="entry name" value="SDR_fam"/>
</dbReference>
<dbReference type="Proteomes" id="UP000617734">
    <property type="component" value="Unassembled WGS sequence"/>
</dbReference>